<evidence type="ECO:0000313" key="3">
    <source>
        <dbReference type="EMBL" id="KWX12883.1"/>
    </source>
</evidence>
<feature type="region of interest" description="Disordered" evidence="1">
    <location>
        <begin position="1365"/>
        <end position="1404"/>
    </location>
</feature>
<feature type="compositionally biased region" description="Polar residues" evidence="1">
    <location>
        <begin position="1460"/>
        <end position="1473"/>
    </location>
</feature>
<name>A0A132NRZ1_GIAIN</name>
<proteinExistence type="predicted"/>
<evidence type="ECO:0000256" key="1">
    <source>
        <dbReference type="SAM" id="MobiDB-lite"/>
    </source>
</evidence>
<feature type="compositionally biased region" description="Polar residues" evidence="1">
    <location>
        <begin position="1174"/>
        <end position="1186"/>
    </location>
</feature>
<dbReference type="GO" id="GO:0005634">
    <property type="term" value="C:nucleus"/>
    <property type="evidence" value="ECO:0007669"/>
    <property type="project" value="TreeGrafter"/>
</dbReference>
<accession>A0A132NRZ1</accession>
<dbReference type="SUPFAM" id="SSF56112">
    <property type="entry name" value="Protein kinase-like (PK-like)"/>
    <property type="match status" value="2"/>
</dbReference>
<protein>
    <submittedName>
        <fullName evidence="3">Transcriptional regulator/Kinase</fullName>
    </submittedName>
</protein>
<dbReference type="PROSITE" id="PS00108">
    <property type="entry name" value="PROTEIN_KINASE_ST"/>
    <property type="match status" value="1"/>
</dbReference>
<keyword evidence="3" id="KW-0418">Kinase</keyword>
<keyword evidence="3" id="KW-0808">Transferase</keyword>
<comment type="caution">
    <text evidence="3">The sequence shown here is derived from an EMBL/GenBank/DDBJ whole genome shotgun (WGS) entry which is preliminary data.</text>
</comment>
<evidence type="ECO:0000313" key="4">
    <source>
        <dbReference type="Proteomes" id="UP000070089"/>
    </source>
</evidence>
<dbReference type="SMART" id="SM00220">
    <property type="entry name" value="S_TKc"/>
    <property type="match status" value="1"/>
</dbReference>
<feature type="compositionally biased region" description="Polar residues" evidence="1">
    <location>
        <begin position="1374"/>
        <end position="1397"/>
    </location>
</feature>
<dbReference type="PANTHER" id="PTHR44167:SF24">
    <property type="entry name" value="SERINE_THREONINE-PROTEIN KINASE CHK2"/>
    <property type="match status" value="1"/>
</dbReference>
<feature type="domain" description="Protein kinase" evidence="2">
    <location>
        <begin position="31"/>
        <end position="520"/>
    </location>
</feature>
<dbReference type="InterPro" id="IPR000719">
    <property type="entry name" value="Prot_kinase_dom"/>
</dbReference>
<dbReference type="VEuPathDB" id="GiardiaDB:QR46_3152"/>
<reference evidence="3 4" key="1">
    <citation type="journal article" date="2015" name="Mol. Biochem. Parasitol.">
        <title>Identification of polymorphic genes for use in assemblage B genotyping assays through comparative genomics of multiple assemblage B Giardia duodenalis isolates.</title>
        <authorList>
            <person name="Wielinga C."/>
            <person name="Thompson R.C."/>
            <person name="Monis P."/>
            <person name="Ryan U."/>
        </authorList>
    </citation>
    <scope>NUCLEOTIDE SEQUENCE [LARGE SCALE GENOMIC DNA]</scope>
    <source>
        <strain evidence="3 4">BAH15c1</strain>
    </source>
</reference>
<dbReference type="GO" id="GO:0004674">
    <property type="term" value="F:protein serine/threonine kinase activity"/>
    <property type="evidence" value="ECO:0007669"/>
    <property type="project" value="TreeGrafter"/>
</dbReference>
<organism evidence="3 4">
    <name type="scientific">Giardia duodenalis assemblage B</name>
    <dbReference type="NCBI Taxonomy" id="1394984"/>
    <lineage>
        <taxon>Eukaryota</taxon>
        <taxon>Metamonada</taxon>
        <taxon>Diplomonadida</taxon>
        <taxon>Hexamitidae</taxon>
        <taxon>Giardiinae</taxon>
        <taxon>Giardia</taxon>
    </lineage>
</organism>
<feature type="region of interest" description="Disordered" evidence="1">
    <location>
        <begin position="1460"/>
        <end position="1493"/>
    </location>
</feature>
<dbReference type="EMBL" id="JXTI01000095">
    <property type="protein sequence ID" value="KWX12883.1"/>
    <property type="molecule type" value="Genomic_DNA"/>
</dbReference>
<dbReference type="GO" id="GO:0044773">
    <property type="term" value="P:mitotic DNA damage checkpoint signaling"/>
    <property type="evidence" value="ECO:0007669"/>
    <property type="project" value="TreeGrafter"/>
</dbReference>
<dbReference type="InterPro" id="IPR008271">
    <property type="entry name" value="Ser/Thr_kinase_AS"/>
</dbReference>
<dbReference type="GO" id="GO:0005524">
    <property type="term" value="F:ATP binding"/>
    <property type="evidence" value="ECO:0007669"/>
    <property type="project" value="InterPro"/>
</dbReference>
<dbReference type="Proteomes" id="UP000070089">
    <property type="component" value="Unassembled WGS sequence"/>
</dbReference>
<sequence length="2185" mass="242874">MPVARGIGTIKFRSSVNRSRDTSGHSIINGYRILKRLGSGTESSVRLGQSVQSGMQVSIYFQPLTDSRKGFTKHTGKFNYFQLLDKINSYAIPGTRRVLEIWYNKASCLQLHTLLVSAGVTFLDDSCDEATLQEDSDSTLTRTLFLVVEYCSSGGIHPVVGKLYYSEYIDFSRRLSYTIHRLHKAGIIHKDIKVDNILFSQNALYNNTLFYSDKSTSIDPYLIDFGISIDLDLLQTQVITIDVMFDRIAQMLSKDLGRVITLEWFDVEGSMHAIFTQNRHIEKLIKILIYYIKHFFTTEDLRILADPLISSNEKFITNKNGTAAYLPPEIRWENLLNSISDRPAATIQSNTRAMNRVMHALTDVSALARFSTNPFCDSFDFNLDNDDHSSGNSSEESGHQPVDPVHGQASQASLVECTISHSKAAKGSPKEFAAMFKKVSISNSFYAILPSPIDVWCFGITILYIMIGAARTEPLYRRSNDVLAISQNLTPFTTDLLCGCLALDPIERYTAEDISRHPLYIGYRVSYEEDNLSTYVSSVMEYRSLFGLSACLEGSMDGMRLSAGDELEQTSGNALENYHQYIMRKRRKTIISNNKRHIRRASLSSLDSVSHEFIFKEVYTDDTVVAALKLHNSSLFADPWLSSVLLQLDLTTISLQVRNGTVCYLHPQDFPDSRSYLVPKFFDVAYTLGRSQTIGQGLLSMKLKYLSYLATRLLGTTVYHNSLTNFKKHIMPEHIRGYTHSGALVPWVAGASEDGREWSRYRKCWGTKALERGSFHNESLFVSPEYLSTLILSSPEPSSSDEINYSSLEFDIQDKKPSGRPVIGPTCHYLATSKLQSVPKGVPIFDVHSDSQTDSFYGETTQNDGQSSQYKIAEEDNTSMQETATCANDTTLTHDTSHDMFQLGLATPSEHHVIDLKTFAPQTVQPPSCELLIHKSQFIDTTMVSHEVIAGHRHVDASLGRLKDAHPKSSNLICAAKLTTTKSSSSCGCQSSSHLPTKESQDQPIAIELERKRRQRGHLLAIPTTRTLAIYKSYATKHPVYDKNQLVINSDILQGERPRDLQAQKDVPQRLNLPESKSMQSTSASLHIHIGCTELPSHQSPDIRQVNNISAQHMSESTDTDRTMPHKLRSNIFNSQTILPDTNYLATPSAQIRSLVKLPNSSNILPQNNEIVEESSSTDTFEQQQKPKPPSSGALNAIRLLRNQLRNAIGDKINHTLDASGKIVGAVAPVTVKRVQFHCQRRYALFKKSHPKEQRPPLKILTVSQTPPLSQHRQDSQRSIHPQCSASASSSMLTFRHVANAAISLQTSDSTTTSNEVKSLQVRPQEKTSSTLKHSLLMSSANYETFDIDTPTMLHSEIDGCTGDSNIERHGKIPTSSEINASPFTSSSGPHTSTLIHGTTEHEPNITATSLRAPSTLSRGHGLLEETSDEESTSMSSNPSVQTEVHLLTHLKATSQPILSHLPQGQPSATNSKDAIETGPARLTSIPPKHAHDLSHYQHTNSMLQIEPQKGEQIHEHVTSDTAFELDTEARGNTSSAVASIELISRSAYLSMQCAHKCFTAALKRRGRGHYLAKMLFKELEMQHPVESQVLAPKRFNPFEKTSQEFTIFEDVSANSSHDSSPLVPAQSFSRSKTLNSLIDLSDIESFDTLQSGKRAPNQKDKELGCDPQSEHPILRMRKMPSLNENIFKASWHRKDVIPVPSLPLVSTRNLGTIERVFMEEGAGSLDSSKLTKISRYDANNTNLKRAASYLRNSCASNITTQDTGRLRAFTCEISDTNNDEPSNEKPATSAKLYHVPIGQMDRVDEESKSSEDNLQSNISKLSDLNQHHSINTPISTLDGCMTSDERLAGAGESIIQKANHVNPVAPIDSHRDESSLLVDSVLSVGYALHAGDEAIPFMNHRTTQGLDTSAASYITRDSANTTITCSTIVEDNEKPLSKSDELCALVKVEEKHPPLTLSDKIGYGGIEKKRIQMLNTSATESQSILEPRWKISSINPRHFRGAAITSSTVTDDSLTKYVKGLPRFLNKFFPFSFTQSLFSSAVTAPCRLSGLLFAHYYTYMLPCIAEALDMFSKHSFMDVSCEYELSISVESAQEAVSTSIVNNPAPKAIVAPCRLMSNNKVLRSAEVATKKSMVKSLENLKLTDFSELFNDVSTDEETHILELETQDLQYEGSGFLMDDCDSEA</sequence>
<dbReference type="Gene3D" id="1.10.510.10">
    <property type="entry name" value="Transferase(Phosphotransferase) domain 1"/>
    <property type="match status" value="2"/>
</dbReference>
<dbReference type="InterPro" id="IPR011009">
    <property type="entry name" value="Kinase-like_dom_sf"/>
</dbReference>
<dbReference type="PANTHER" id="PTHR44167">
    <property type="entry name" value="OVARIAN-SPECIFIC SERINE/THREONINE-PROTEIN KINASE LOK-RELATED"/>
    <property type="match status" value="1"/>
</dbReference>
<gene>
    <name evidence="3" type="ORF">QR46_3152</name>
</gene>
<dbReference type="OrthoDB" id="248495at2759"/>
<evidence type="ECO:0000259" key="2">
    <source>
        <dbReference type="PROSITE" id="PS50011"/>
    </source>
</evidence>
<feature type="region of interest" description="Disordered" evidence="1">
    <location>
        <begin position="1174"/>
        <end position="1194"/>
    </location>
</feature>
<dbReference type="PROSITE" id="PS50011">
    <property type="entry name" value="PROTEIN_KINASE_DOM"/>
    <property type="match status" value="1"/>
</dbReference>